<feature type="domain" description="Nitroreductase" evidence="6">
    <location>
        <begin position="70"/>
        <end position="146"/>
    </location>
</feature>
<dbReference type="RefSeq" id="WP_022382451.1">
    <property type="nucleotide sequence ID" value="NZ_AP019697.1"/>
</dbReference>
<dbReference type="Pfam" id="PF00881">
    <property type="entry name" value="Nitroreductase"/>
    <property type="match status" value="1"/>
</dbReference>
<evidence type="ECO:0000256" key="3">
    <source>
        <dbReference type="ARBA" id="ARBA00022630"/>
    </source>
</evidence>
<accession>A0A8D5A6A6</accession>
<sequence length="172" mass="19472">MDEIFRRGECRNFKELTPVPDEQLLTLVKAGMQARSVGNQKDRDFIIVTREDLVKAISHNSIVAGPARKASAAIVIVGKKEGVSFPDEWSFDCAAAAENILLEAEHLGLGSLWLQVYPYQDRKIHLCNILDIPTELDPFCIVVIGYAERKPVVLNRFDEREVSYDLYTNHKK</sequence>
<evidence type="ECO:0000256" key="4">
    <source>
        <dbReference type="ARBA" id="ARBA00022643"/>
    </source>
</evidence>
<protein>
    <submittedName>
        <fullName evidence="7">Nitroreductase</fullName>
    </submittedName>
</protein>
<gene>
    <name evidence="7" type="ORF">Dia5BBH33_16110</name>
</gene>
<comment type="cofactor">
    <cofactor evidence="1">
        <name>FMN</name>
        <dbReference type="ChEBI" id="CHEBI:58210"/>
    </cofactor>
</comment>
<dbReference type="InterPro" id="IPR000415">
    <property type="entry name" value="Nitroreductase-like"/>
</dbReference>
<dbReference type="PANTHER" id="PTHR43673:SF2">
    <property type="entry name" value="NITROREDUCTASE"/>
    <property type="match status" value="1"/>
</dbReference>
<keyword evidence="5" id="KW-0560">Oxidoreductase</keyword>
<evidence type="ECO:0000256" key="1">
    <source>
        <dbReference type="ARBA" id="ARBA00001917"/>
    </source>
</evidence>
<keyword evidence="8" id="KW-1185">Reference proteome</keyword>
<evidence type="ECO:0000256" key="5">
    <source>
        <dbReference type="ARBA" id="ARBA00023002"/>
    </source>
</evidence>
<dbReference type="GeneID" id="92716831"/>
<keyword evidence="3" id="KW-0285">Flavoprotein</keyword>
<dbReference type="GO" id="GO:0016491">
    <property type="term" value="F:oxidoreductase activity"/>
    <property type="evidence" value="ECO:0007669"/>
    <property type="project" value="UniProtKB-KW"/>
</dbReference>
<dbReference type="OrthoDB" id="9812105at2"/>
<dbReference type="Proteomes" id="UP000320585">
    <property type="component" value="Chromosome"/>
</dbReference>
<comment type="similarity">
    <text evidence="2">Belongs to the nitroreductase family.</text>
</comment>
<evidence type="ECO:0000313" key="8">
    <source>
        <dbReference type="Proteomes" id="UP000320585"/>
    </source>
</evidence>
<name>A0A8D5A6A6_9FIRM</name>
<evidence type="ECO:0000313" key="7">
    <source>
        <dbReference type="EMBL" id="BBK25676.1"/>
    </source>
</evidence>
<evidence type="ECO:0000259" key="6">
    <source>
        <dbReference type="Pfam" id="PF00881"/>
    </source>
</evidence>
<dbReference type="EMBL" id="AP019697">
    <property type="protein sequence ID" value="BBK25676.1"/>
    <property type="molecule type" value="Genomic_DNA"/>
</dbReference>
<dbReference type="PANTHER" id="PTHR43673">
    <property type="entry name" value="NAD(P)H NITROREDUCTASE YDGI-RELATED"/>
    <property type="match status" value="1"/>
</dbReference>
<reference evidence="8" key="1">
    <citation type="submission" date="2019-05" db="EMBL/GenBank/DDBJ databases">
        <title>Complete genome sequencing of Dialister sp. strain 5BBH33.</title>
        <authorList>
            <person name="Sakamoto M."/>
            <person name="Murakami T."/>
            <person name="Mori H."/>
        </authorList>
    </citation>
    <scope>NUCLEOTIDE SEQUENCE [LARGE SCALE GENOMIC DNA]</scope>
    <source>
        <strain evidence="8">5BBH33</strain>
    </source>
</reference>
<organism evidence="7 8">
    <name type="scientific">Dialister hominis</name>
    <dbReference type="NCBI Taxonomy" id="2582419"/>
    <lineage>
        <taxon>Bacteria</taxon>
        <taxon>Bacillati</taxon>
        <taxon>Bacillota</taxon>
        <taxon>Negativicutes</taxon>
        <taxon>Veillonellales</taxon>
        <taxon>Veillonellaceae</taxon>
        <taxon>Dialister</taxon>
    </lineage>
</organism>
<dbReference type="SUPFAM" id="SSF55469">
    <property type="entry name" value="FMN-dependent nitroreductase-like"/>
    <property type="match status" value="1"/>
</dbReference>
<keyword evidence="4" id="KW-0288">FMN</keyword>
<dbReference type="KEGG" id="dho:Dia5BBH33_16110"/>
<dbReference type="Gene3D" id="3.40.109.10">
    <property type="entry name" value="NADH Oxidase"/>
    <property type="match status" value="1"/>
</dbReference>
<dbReference type="InterPro" id="IPR029479">
    <property type="entry name" value="Nitroreductase"/>
</dbReference>
<evidence type="ECO:0000256" key="2">
    <source>
        <dbReference type="ARBA" id="ARBA00007118"/>
    </source>
</evidence>
<dbReference type="AlphaFoldDB" id="A0A8D5A6A6"/>
<proteinExistence type="inferred from homology"/>